<name>A0A914IBV7_GLORO</name>
<dbReference type="WBParaSite" id="Gr19_v10_g8446.t1">
    <property type="protein sequence ID" value="Gr19_v10_g8446.t1"/>
    <property type="gene ID" value="Gr19_v10_g8446"/>
</dbReference>
<dbReference type="Pfam" id="PF00635">
    <property type="entry name" value="Motile_Sperm"/>
    <property type="match status" value="1"/>
</dbReference>
<dbReference type="Proteomes" id="UP000887572">
    <property type="component" value="Unplaced"/>
</dbReference>
<evidence type="ECO:0000256" key="4">
    <source>
        <dbReference type="ARBA" id="ARBA00023273"/>
    </source>
</evidence>
<dbReference type="PANTHER" id="PTHR22920:SF7">
    <property type="entry name" value="MSP DOMAIN-CONTAINING PROTEIN-RELATED"/>
    <property type="match status" value="1"/>
</dbReference>
<dbReference type="GO" id="GO:0031143">
    <property type="term" value="C:pseudopodium"/>
    <property type="evidence" value="ECO:0007669"/>
    <property type="project" value="UniProtKB-SubCell"/>
</dbReference>
<proteinExistence type="predicted"/>
<dbReference type="PROSITE" id="PS50202">
    <property type="entry name" value="MSP"/>
    <property type="match status" value="1"/>
</dbReference>
<evidence type="ECO:0000313" key="10">
    <source>
        <dbReference type="WBParaSite" id="Gr19_v10_g8446.t1"/>
    </source>
</evidence>
<dbReference type="InterPro" id="IPR008962">
    <property type="entry name" value="PapD-like_sf"/>
</dbReference>
<dbReference type="GO" id="GO:0005856">
    <property type="term" value="C:cytoskeleton"/>
    <property type="evidence" value="ECO:0007669"/>
    <property type="project" value="UniProtKB-SubCell"/>
</dbReference>
<reference evidence="10" key="1">
    <citation type="submission" date="2022-11" db="UniProtKB">
        <authorList>
            <consortium name="WormBaseParasite"/>
        </authorList>
    </citation>
    <scope>IDENTIFICATION</scope>
</reference>
<evidence type="ECO:0000259" key="8">
    <source>
        <dbReference type="PROSITE" id="PS50202"/>
    </source>
</evidence>
<feature type="domain" description="MSP" evidence="8">
    <location>
        <begin position="8"/>
        <end position="119"/>
    </location>
</feature>
<dbReference type="InterPro" id="IPR013783">
    <property type="entry name" value="Ig-like_fold"/>
</dbReference>
<dbReference type="Gene3D" id="2.60.40.10">
    <property type="entry name" value="Immunoglobulins"/>
    <property type="match status" value="1"/>
</dbReference>
<keyword evidence="4" id="KW-0966">Cell projection</keyword>
<evidence type="ECO:0000256" key="2">
    <source>
        <dbReference type="ARBA" id="ARBA00022490"/>
    </source>
</evidence>
<evidence type="ECO:0000256" key="5">
    <source>
        <dbReference type="ARBA" id="ARBA00037744"/>
    </source>
</evidence>
<evidence type="ECO:0000313" key="9">
    <source>
        <dbReference type="Proteomes" id="UP000887572"/>
    </source>
</evidence>
<evidence type="ECO:0000256" key="1">
    <source>
        <dbReference type="ARBA" id="ARBA00004245"/>
    </source>
</evidence>
<keyword evidence="3 7" id="KW-0206">Cytoskeleton</keyword>
<dbReference type="InterPro" id="IPR051155">
    <property type="entry name" value="Nematode_MSP"/>
</dbReference>
<comment type="function">
    <text evidence="5 7">Central component in molecular interactions underlying sperm crawling. Forms an extensive filament system that extends from sperm villipoda, along the leading edge of the pseudopod.</text>
</comment>
<accession>A0A914IBV7</accession>
<comment type="subcellular location">
    <subcellularLocation>
        <location evidence="6">Cell projection</location>
        <location evidence="6">Pseudopodium</location>
    </subcellularLocation>
    <subcellularLocation>
        <location evidence="1">Cytoplasm</location>
        <location evidence="1">Cytoskeleton</location>
    </subcellularLocation>
</comment>
<evidence type="ECO:0000256" key="6">
    <source>
        <dbReference type="ARBA" id="ARBA00037818"/>
    </source>
</evidence>
<evidence type="ECO:0000256" key="7">
    <source>
        <dbReference type="RuleBase" id="RU003425"/>
    </source>
</evidence>
<dbReference type="InterPro" id="IPR000535">
    <property type="entry name" value="MSP_dom"/>
</dbReference>
<evidence type="ECO:0000256" key="3">
    <source>
        <dbReference type="ARBA" id="ARBA00023212"/>
    </source>
</evidence>
<keyword evidence="9" id="KW-1185">Reference proteome</keyword>
<sequence length="120" mass="13503">MAQLPPEDIATMPAQKVVFNGPGHEAVTLRVYNDGTRCIGVRISTKGRHLHTSPKTAVLRGKELLAVFIYWEGEQFGDTKDRMTVEWTNTPDPAATAFKLEWFQGDGMVRRKNLPNEYNA</sequence>
<organism evidence="9 10">
    <name type="scientific">Globodera rostochiensis</name>
    <name type="common">Golden nematode worm</name>
    <name type="synonym">Heterodera rostochiensis</name>
    <dbReference type="NCBI Taxonomy" id="31243"/>
    <lineage>
        <taxon>Eukaryota</taxon>
        <taxon>Metazoa</taxon>
        <taxon>Ecdysozoa</taxon>
        <taxon>Nematoda</taxon>
        <taxon>Chromadorea</taxon>
        <taxon>Rhabditida</taxon>
        <taxon>Tylenchina</taxon>
        <taxon>Tylenchomorpha</taxon>
        <taxon>Tylenchoidea</taxon>
        <taxon>Heteroderidae</taxon>
        <taxon>Heteroderinae</taxon>
        <taxon>Globodera</taxon>
    </lineage>
</organism>
<dbReference type="SUPFAM" id="SSF49354">
    <property type="entry name" value="PapD-like"/>
    <property type="match status" value="1"/>
</dbReference>
<protein>
    <recommendedName>
        <fullName evidence="7">Major sperm protein</fullName>
    </recommendedName>
</protein>
<dbReference type="AlphaFoldDB" id="A0A914IBV7"/>
<keyword evidence="2" id="KW-0963">Cytoplasm</keyword>
<dbReference type="PANTHER" id="PTHR22920">
    <property type="entry name" value="MAJOR SPERM PROTEIN"/>
    <property type="match status" value="1"/>
</dbReference>